<feature type="coiled-coil region" evidence="7">
    <location>
        <begin position="469"/>
        <end position="496"/>
    </location>
</feature>
<keyword evidence="4" id="KW-0498">Mitosis</keyword>
<dbReference type="AlphaFoldDB" id="A0A1I8PIN8"/>
<dbReference type="GO" id="GO:0005635">
    <property type="term" value="C:nuclear envelope"/>
    <property type="evidence" value="ECO:0007669"/>
    <property type="project" value="TreeGrafter"/>
</dbReference>
<protein>
    <recommendedName>
        <fullName evidence="10">Mitotic spindle assembly checkpoint protein MAD1</fullName>
    </recommendedName>
</protein>
<dbReference type="SUPFAM" id="SSF75704">
    <property type="entry name" value="Mitotic arrest deficient-like 1, Mad1"/>
    <property type="match status" value="1"/>
</dbReference>
<sequence>MEEIKTSLDKILAKFNDSVTHSAPKKLSFEHLSDSFNDSGTIPKKRRFSQSFEDNSLNISHNNSNSSLNAIGVPPSPWETRRMKADLIEAKTRVSKFKQEVDRLHKLRQESETLYESRVTELKKQCDFSSNKIQDLEKHMQLLRKREHAAKQEALKAQNELQQQKHGYEDMILKLQRAKHDIEENARLIQNSMANELSEYKRHAEKIELELELSCDELESLRHQLDDFRARASGFEDLKLQHEKLNHDYENSNQRIKELEFEIASYADWKEITKNSQDRLLSIPNMDKELERLRSNNKHLQELLGNKLLLEEQVFDLRSRLEKEEGGRSEAVTLQVQLKHAQEEIKEWTKVAQDHCSPNTLVSPLALRARIEELLKNDVLMASEKGTKASESKCLESELLDYKQKCEIYSKNLEELNVALKRHKAFKDRVQKKLLLVSKERDCYKQLLENFEKDLTISNPIASDLSSTETQLKTRLEMLEKTLAGYKEMCASYEKELNSTRPQANVEQHMNDQSGVNMSVDTNATGYEHFKKELDTLRMENERLRRRKEELELELEHRCLKGDFNIDKYKVVHLKMNPANEAYENAENLIEKLQAEIERLKRKNKKLEEDNEVTMARLNETTSMTTNFKEINQLRTELESMNSKMKKMKECYKSASMEFREVVYMLFGYRIDRVGSNTNYKLSSMYAEDADHYLNFRLNESNMLDMLETPYSVTLKPLIESQLVGNKSLPAFLSALTLELFQRTTITMS</sequence>
<evidence type="ECO:0000256" key="5">
    <source>
        <dbReference type="ARBA" id="ARBA00023242"/>
    </source>
</evidence>
<dbReference type="OrthoDB" id="331602at2759"/>
<dbReference type="GO" id="GO:0000776">
    <property type="term" value="C:kinetochore"/>
    <property type="evidence" value="ECO:0007669"/>
    <property type="project" value="TreeGrafter"/>
</dbReference>
<evidence type="ECO:0000313" key="8">
    <source>
        <dbReference type="EnsemblMetazoa" id="SCAU008396-PA"/>
    </source>
</evidence>
<reference evidence="8" key="1">
    <citation type="submission" date="2020-05" db="UniProtKB">
        <authorList>
            <consortium name="EnsemblMetazoa"/>
        </authorList>
    </citation>
    <scope>IDENTIFICATION</scope>
    <source>
        <strain evidence="8">USDA</strain>
    </source>
</reference>
<gene>
    <name evidence="8" type="primary">106090191</name>
</gene>
<dbReference type="InterPro" id="IPR008672">
    <property type="entry name" value="Mad1"/>
</dbReference>
<evidence type="ECO:0000256" key="1">
    <source>
        <dbReference type="ARBA" id="ARBA00004123"/>
    </source>
</evidence>
<feature type="coiled-coil region" evidence="7">
    <location>
        <begin position="119"/>
        <end position="303"/>
    </location>
</feature>
<name>A0A1I8PIN8_STOCA</name>
<dbReference type="Proteomes" id="UP000095300">
    <property type="component" value="Unassembled WGS sequence"/>
</dbReference>
<dbReference type="Gene3D" id="6.10.250.90">
    <property type="match status" value="1"/>
</dbReference>
<dbReference type="Gene3D" id="3.30.457.60">
    <property type="match status" value="1"/>
</dbReference>
<dbReference type="Gene3D" id="1.20.5.170">
    <property type="match status" value="1"/>
</dbReference>
<keyword evidence="9" id="KW-1185">Reference proteome</keyword>
<evidence type="ECO:0000256" key="6">
    <source>
        <dbReference type="ARBA" id="ARBA00023306"/>
    </source>
</evidence>
<dbReference type="STRING" id="35570.A0A1I8PIN8"/>
<dbReference type="GO" id="GO:0072686">
    <property type="term" value="C:mitotic spindle"/>
    <property type="evidence" value="ECO:0007669"/>
    <property type="project" value="TreeGrafter"/>
</dbReference>
<dbReference type="PANTHER" id="PTHR23168">
    <property type="entry name" value="MITOTIC SPINDLE ASSEMBLY CHECKPOINT PROTEIN MAD1 MITOTIC ARREST DEFICIENT-LIKE PROTEIN 1"/>
    <property type="match status" value="1"/>
</dbReference>
<dbReference type="GO" id="GO:0007094">
    <property type="term" value="P:mitotic spindle assembly checkpoint signaling"/>
    <property type="evidence" value="ECO:0007669"/>
    <property type="project" value="InterPro"/>
</dbReference>
<keyword evidence="7" id="KW-0175">Coiled coil</keyword>
<evidence type="ECO:0000256" key="3">
    <source>
        <dbReference type="ARBA" id="ARBA00022618"/>
    </source>
</evidence>
<keyword evidence="5" id="KW-0539">Nucleus</keyword>
<dbReference type="KEGG" id="scac:106090191"/>
<dbReference type="GO" id="GO:0051315">
    <property type="term" value="P:attachment of mitotic spindle microtubules to kinetochore"/>
    <property type="evidence" value="ECO:0007669"/>
    <property type="project" value="TreeGrafter"/>
</dbReference>
<accession>A0A1I8PIN8</accession>
<comment type="similarity">
    <text evidence="2">Belongs to the MAD1 family.</text>
</comment>
<organism evidence="8 9">
    <name type="scientific">Stomoxys calcitrans</name>
    <name type="common">Stable fly</name>
    <name type="synonym">Conops calcitrans</name>
    <dbReference type="NCBI Taxonomy" id="35570"/>
    <lineage>
        <taxon>Eukaryota</taxon>
        <taxon>Metazoa</taxon>
        <taxon>Ecdysozoa</taxon>
        <taxon>Arthropoda</taxon>
        <taxon>Hexapoda</taxon>
        <taxon>Insecta</taxon>
        <taxon>Pterygota</taxon>
        <taxon>Neoptera</taxon>
        <taxon>Endopterygota</taxon>
        <taxon>Diptera</taxon>
        <taxon>Brachycera</taxon>
        <taxon>Muscomorpha</taxon>
        <taxon>Muscoidea</taxon>
        <taxon>Muscidae</taxon>
        <taxon>Stomoxys</taxon>
    </lineage>
</organism>
<dbReference type="VEuPathDB" id="VectorBase:SCAU008396"/>
<dbReference type="Pfam" id="PF05557">
    <property type="entry name" value="MAD"/>
    <property type="match status" value="1"/>
</dbReference>
<evidence type="ECO:0000256" key="7">
    <source>
        <dbReference type="SAM" id="Coils"/>
    </source>
</evidence>
<dbReference type="GO" id="GO:0051301">
    <property type="term" value="P:cell division"/>
    <property type="evidence" value="ECO:0007669"/>
    <property type="project" value="UniProtKB-KW"/>
</dbReference>
<keyword evidence="3" id="KW-0132">Cell division</keyword>
<evidence type="ECO:0008006" key="10">
    <source>
        <dbReference type="Google" id="ProtNLM"/>
    </source>
</evidence>
<evidence type="ECO:0000256" key="2">
    <source>
        <dbReference type="ARBA" id="ARBA00008029"/>
    </source>
</evidence>
<feature type="coiled-coil region" evidence="7">
    <location>
        <begin position="527"/>
        <end position="651"/>
    </location>
</feature>
<comment type="subcellular location">
    <subcellularLocation>
        <location evidence="1">Nucleus</location>
    </subcellularLocation>
</comment>
<evidence type="ECO:0000313" key="9">
    <source>
        <dbReference type="Proteomes" id="UP000095300"/>
    </source>
</evidence>
<keyword evidence="6" id="KW-0131">Cell cycle</keyword>
<dbReference type="EnsemblMetazoa" id="SCAU008396-RA">
    <property type="protein sequence ID" value="SCAU008396-PA"/>
    <property type="gene ID" value="SCAU008396"/>
</dbReference>
<dbReference type="PANTHER" id="PTHR23168:SF0">
    <property type="entry name" value="MITOTIC SPINDLE ASSEMBLY CHECKPOINT PROTEIN MAD1"/>
    <property type="match status" value="1"/>
</dbReference>
<proteinExistence type="inferred from homology"/>
<evidence type="ECO:0000256" key="4">
    <source>
        <dbReference type="ARBA" id="ARBA00022776"/>
    </source>
</evidence>